<keyword evidence="4 6" id="KW-1133">Transmembrane helix</keyword>
<feature type="transmembrane region" description="Helical" evidence="6">
    <location>
        <begin position="21"/>
        <end position="43"/>
    </location>
</feature>
<dbReference type="STRING" id="1150469.RSPPHO_00383"/>
<protein>
    <submittedName>
        <fullName evidence="7">Cellulose synthase catalytic subunit</fullName>
        <ecNumber evidence="7">2.4.1.2</ecNumber>
    </submittedName>
</protein>
<proteinExistence type="predicted"/>
<dbReference type="EC" id="2.4.1.2" evidence="7"/>
<keyword evidence="8" id="KW-1185">Reference proteome</keyword>
<dbReference type="PATRIC" id="fig|1150469.3.peg.445"/>
<dbReference type="HOGENOM" id="CLU_012856_4_1_5"/>
<dbReference type="Proteomes" id="UP000033220">
    <property type="component" value="Chromosome DSM 122"/>
</dbReference>
<evidence type="ECO:0000256" key="1">
    <source>
        <dbReference type="ARBA" id="ARBA00004308"/>
    </source>
</evidence>
<dbReference type="KEGG" id="rpm:RSPPHO_00383"/>
<evidence type="ECO:0000313" key="8">
    <source>
        <dbReference type="Proteomes" id="UP000033220"/>
    </source>
</evidence>
<evidence type="ECO:0000256" key="6">
    <source>
        <dbReference type="SAM" id="Phobius"/>
    </source>
</evidence>
<gene>
    <name evidence="7" type="ORF">RSPPHO_00383</name>
</gene>
<name>H6SNT7_PARPM</name>
<dbReference type="PANTHER" id="PTHR32044">
    <property type="entry name" value="GLUCOMANNAN 4-BETA-MANNOSYLTRANSFERASE 9"/>
    <property type="match status" value="1"/>
</dbReference>
<dbReference type="EMBL" id="HE663493">
    <property type="protein sequence ID" value="CCG07009.1"/>
    <property type="molecule type" value="Genomic_DNA"/>
</dbReference>
<reference evidence="7 8" key="1">
    <citation type="submission" date="2012-02" db="EMBL/GenBank/DDBJ databases">
        <title>Shotgun genome sequence of Phaeospirillum photometricum DSM 122.</title>
        <authorList>
            <person name="Duquesne K."/>
            <person name="Sturgis J."/>
        </authorList>
    </citation>
    <scope>NUCLEOTIDE SEQUENCE [LARGE SCALE GENOMIC DNA]</scope>
    <source>
        <strain evidence="8">DSM122</strain>
    </source>
</reference>
<keyword evidence="2 7" id="KW-0808">Transferase</keyword>
<dbReference type="GO" id="GO:0050103">
    <property type="term" value="F:dextrin dextranase activity"/>
    <property type="evidence" value="ECO:0007669"/>
    <property type="project" value="UniProtKB-EC"/>
</dbReference>
<evidence type="ECO:0000256" key="4">
    <source>
        <dbReference type="ARBA" id="ARBA00022989"/>
    </source>
</evidence>
<dbReference type="GO" id="GO:0012505">
    <property type="term" value="C:endomembrane system"/>
    <property type="evidence" value="ECO:0007669"/>
    <property type="project" value="UniProtKB-SubCell"/>
</dbReference>
<evidence type="ECO:0000256" key="5">
    <source>
        <dbReference type="ARBA" id="ARBA00023136"/>
    </source>
</evidence>
<evidence type="ECO:0000256" key="2">
    <source>
        <dbReference type="ARBA" id="ARBA00022679"/>
    </source>
</evidence>
<keyword evidence="7" id="KW-0328">Glycosyltransferase</keyword>
<dbReference type="InterPro" id="IPR029044">
    <property type="entry name" value="Nucleotide-diphossugar_trans"/>
</dbReference>
<feature type="transmembrane region" description="Helical" evidence="6">
    <location>
        <begin position="326"/>
        <end position="347"/>
    </location>
</feature>
<comment type="subcellular location">
    <subcellularLocation>
        <location evidence="1">Endomembrane system</location>
    </subcellularLocation>
</comment>
<dbReference type="Pfam" id="PF13641">
    <property type="entry name" value="Glyco_tranf_2_3"/>
    <property type="match status" value="1"/>
</dbReference>
<evidence type="ECO:0000256" key="3">
    <source>
        <dbReference type="ARBA" id="ARBA00022692"/>
    </source>
</evidence>
<organism evidence="7 8">
    <name type="scientific">Pararhodospirillum photometricum DSM 122</name>
    <dbReference type="NCBI Taxonomy" id="1150469"/>
    <lineage>
        <taxon>Bacteria</taxon>
        <taxon>Pseudomonadati</taxon>
        <taxon>Pseudomonadota</taxon>
        <taxon>Alphaproteobacteria</taxon>
        <taxon>Rhodospirillales</taxon>
        <taxon>Rhodospirillaceae</taxon>
        <taxon>Pararhodospirillum</taxon>
    </lineage>
</organism>
<dbReference type="PANTHER" id="PTHR32044:SF80">
    <property type="entry name" value="XYLOGLUCAN GLYCOSYLTRANSFERASE 2-RELATED"/>
    <property type="match status" value="1"/>
</dbReference>
<keyword evidence="5 6" id="KW-0472">Membrane</keyword>
<dbReference type="Gene3D" id="3.90.550.10">
    <property type="entry name" value="Spore Coat Polysaccharide Biosynthesis Protein SpsA, Chain A"/>
    <property type="match status" value="1"/>
</dbReference>
<keyword evidence="3 6" id="KW-0812">Transmembrane</keyword>
<dbReference type="AlphaFoldDB" id="H6SNT7"/>
<accession>H6SNT7</accession>
<sequence>MPSMIQSLDPVSLSVSSGLPGMLQGATLLPVLVFAMLGLHYLWLTALTFRAPRPVPPRATDETALPPVLVQIPAMNEGPLVERALRAACALDYPRDRLTVQFLDDSDDGSPPANAALARRIATETHTALLLRHRVERHGYKAGSLAQGLAGLDSPFVAVFDADFVPPPDFLKRTMPLFTDSSVGFVQTRWGHANRDESLLTRAQAAILDAHFLVEQTARARAGLPLAFNGTCGVWRRAALEEAGGWQGDTLTEDLDLSLRAALAGYRGAYLPDVVVPGELPASVRAWQTQQYRWTKGFAEVLVKLGARVWRSPWPLTWRLAVTVQLVQACFFPLALLSLLLALPALVLDRPLSSPLGEIVGAGGALGVVGVLAFLGRAQALAGRLHPWQTPRDVVLAMVFTSGLMLSNSRAVLEAALRRRSPFIRTPKAADRPFNPPKLPELLSGLALITLFFVEQAWNAPFVALGGVGLLLLGLPDLGLSRPRSS</sequence>
<feature type="transmembrane region" description="Helical" evidence="6">
    <location>
        <begin position="460"/>
        <end position="480"/>
    </location>
</feature>
<evidence type="ECO:0000313" key="7">
    <source>
        <dbReference type="EMBL" id="CCG07009.1"/>
    </source>
</evidence>
<dbReference type="eggNOG" id="COG1215">
    <property type="taxonomic scope" value="Bacteria"/>
</dbReference>
<dbReference type="SUPFAM" id="SSF53448">
    <property type="entry name" value="Nucleotide-diphospho-sugar transferases"/>
    <property type="match status" value="1"/>
</dbReference>
<feature type="transmembrane region" description="Helical" evidence="6">
    <location>
        <begin position="359"/>
        <end position="382"/>
    </location>
</feature>